<evidence type="ECO:0000313" key="2">
    <source>
        <dbReference type="Proteomes" id="UP000184096"/>
    </source>
</evidence>
<sequence>MTMLDRSETVQRIATNQLRMATLISDLMRSASILTADIEHQEAQTGVRDLKSPTYPSVARHLRARRDNLLATVASLEAAVGPASSAKPTALL</sequence>
<protein>
    <submittedName>
        <fullName evidence="1">Uncharacterized protein</fullName>
    </submittedName>
</protein>
<name>A0A1M7UHY0_9BRAD</name>
<gene>
    <name evidence="1" type="ORF">SAMN05444170_5145</name>
</gene>
<proteinExistence type="predicted"/>
<organism evidence="1 2">
    <name type="scientific">Bradyrhizobium erythrophlei</name>
    <dbReference type="NCBI Taxonomy" id="1437360"/>
    <lineage>
        <taxon>Bacteria</taxon>
        <taxon>Pseudomonadati</taxon>
        <taxon>Pseudomonadota</taxon>
        <taxon>Alphaproteobacteria</taxon>
        <taxon>Hyphomicrobiales</taxon>
        <taxon>Nitrobacteraceae</taxon>
        <taxon>Bradyrhizobium</taxon>
    </lineage>
</organism>
<accession>A0A1M7UHY0</accession>
<keyword evidence="2" id="KW-1185">Reference proteome</keyword>
<dbReference type="Proteomes" id="UP000184096">
    <property type="component" value="Chromosome I"/>
</dbReference>
<dbReference type="AlphaFoldDB" id="A0A1M7UHY0"/>
<dbReference type="EMBL" id="LT670849">
    <property type="protein sequence ID" value="SHN82544.1"/>
    <property type="molecule type" value="Genomic_DNA"/>
</dbReference>
<evidence type="ECO:0000313" key="1">
    <source>
        <dbReference type="EMBL" id="SHN82544.1"/>
    </source>
</evidence>
<reference evidence="2" key="1">
    <citation type="submission" date="2016-11" db="EMBL/GenBank/DDBJ databases">
        <authorList>
            <person name="Varghese N."/>
            <person name="Submissions S."/>
        </authorList>
    </citation>
    <scope>NUCLEOTIDE SEQUENCE [LARGE SCALE GENOMIC DNA]</scope>
    <source>
        <strain evidence="2">GAS401</strain>
    </source>
</reference>